<dbReference type="STRING" id="1314800.A0A1B7N1R4"/>
<dbReference type="InParanoid" id="A0A1B7N1R4"/>
<reference evidence="3 4" key="1">
    <citation type="submission" date="2016-06" db="EMBL/GenBank/DDBJ databases">
        <title>Comparative genomics of the ectomycorrhizal sister species Rhizopogon vinicolor and Rhizopogon vesiculosus (Basidiomycota: Boletales) reveals a divergence of the mating type B locus.</title>
        <authorList>
            <consortium name="DOE Joint Genome Institute"/>
            <person name="Mujic A.B."/>
            <person name="Kuo A."/>
            <person name="Tritt A."/>
            <person name="Lipzen A."/>
            <person name="Chen C."/>
            <person name="Johnson J."/>
            <person name="Sharma A."/>
            <person name="Barry K."/>
            <person name="Grigoriev I.V."/>
            <person name="Spatafora J.W."/>
        </authorList>
    </citation>
    <scope>NUCLEOTIDE SEQUENCE [LARGE SCALE GENOMIC DNA]</scope>
    <source>
        <strain evidence="3 4">AM-OR11-026</strain>
    </source>
</reference>
<dbReference type="PANTHER" id="PTHR12832:SF11">
    <property type="entry name" value="LD23868P"/>
    <property type="match status" value="1"/>
</dbReference>
<feature type="compositionally biased region" description="Low complexity" evidence="2">
    <location>
        <begin position="124"/>
        <end position="138"/>
    </location>
</feature>
<gene>
    <name evidence="3" type="ORF">K503DRAFT_770147</name>
</gene>
<keyword evidence="4" id="KW-1185">Reference proteome</keyword>
<organism evidence="3 4">
    <name type="scientific">Rhizopogon vinicolor AM-OR11-026</name>
    <dbReference type="NCBI Taxonomy" id="1314800"/>
    <lineage>
        <taxon>Eukaryota</taxon>
        <taxon>Fungi</taxon>
        <taxon>Dikarya</taxon>
        <taxon>Basidiomycota</taxon>
        <taxon>Agaricomycotina</taxon>
        <taxon>Agaricomycetes</taxon>
        <taxon>Agaricomycetidae</taxon>
        <taxon>Boletales</taxon>
        <taxon>Suillineae</taxon>
        <taxon>Rhizopogonaceae</taxon>
        <taxon>Rhizopogon</taxon>
    </lineage>
</organism>
<dbReference type="PANTHER" id="PTHR12832">
    <property type="entry name" value="TESTIS-SPECIFIC PROTEIN PBS13 T-COMPLEX 11"/>
    <property type="match status" value="1"/>
</dbReference>
<name>A0A1B7N1R4_9AGAM</name>
<feature type="region of interest" description="Disordered" evidence="2">
    <location>
        <begin position="1"/>
        <end position="185"/>
    </location>
</feature>
<dbReference type="GO" id="GO:0010737">
    <property type="term" value="P:protein kinase A signaling"/>
    <property type="evidence" value="ECO:0007669"/>
    <property type="project" value="TreeGrafter"/>
</dbReference>
<comment type="similarity">
    <text evidence="1">Belongs to the TCP11 family.</text>
</comment>
<evidence type="ECO:0000256" key="1">
    <source>
        <dbReference type="ARBA" id="ARBA00010954"/>
    </source>
</evidence>
<dbReference type="InterPro" id="IPR008862">
    <property type="entry name" value="Tcp11"/>
</dbReference>
<evidence type="ECO:0000313" key="3">
    <source>
        <dbReference type="EMBL" id="OAX38761.1"/>
    </source>
</evidence>
<feature type="compositionally biased region" description="Polar residues" evidence="2">
    <location>
        <begin position="148"/>
        <end position="164"/>
    </location>
</feature>
<dbReference type="Proteomes" id="UP000092154">
    <property type="component" value="Unassembled WGS sequence"/>
</dbReference>
<evidence type="ECO:0000256" key="2">
    <source>
        <dbReference type="SAM" id="MobiDB-lite"/>
    </source>
</evidence>
<proteinExistence type="inferred from homology"/>
<dbReference type="EMBL" id="KV448278">
    <property type="protein sequence ID" value="OAX38761.1"/>
    <property type="molecule type" value="Genomic_DNA"/>
</dbReference>
<dbReference type="OrthoDB" id="276323at2759"/>
<protein>
    <submittedName>
        <fullName evidence="3">Tcp11-domain-containing protein</fullName>
    </submittedName>
</protein>
<dbReference type="AlphaFoldDB" id="A0A1B7N1R4"/>
<accession>A0A1B7N1R4</accession>
<evidence type="ECO:0000313" key="4">
    <source>
        <dbReference type="Proteomes" id="UP000092154"/>
    </source>
</evidence>
<dbReference type="Pfam" id="PF05794">
    <property type="entry name" value="Tcp11"/>
    <property type="match status" value="1"/>
</dbReference>
<sequence>MGDLGHPLHSLNCRKRKLKSDSEDECQPSLVPRDTSTQTNDDILVDPPSPPHHHLSNAPRQPPSSPWISTDTARAVWPSEHSPTEPLPVSPLTPTDPDCPQRVYKRPRVDTDNLSSFKSHRRPNSSARTPSSPRSPWRSCRKTDHRPPQSNVPRIDPHSTSLDSPNDLRPIPQSRVDLTSPHIPSMHPLINRQTLKELDLNSILRNPQLRHDLLFDAGLQFRPTSGRRKRDLSDKYWRAVAQELETGCTCVSFDSQGKPHDLLCVCHRVPIPQTTTPTYCPSRRAVTLRMPSRIRPLLTEFLEVLLFVIQPLTSISGTYANPSTLQTQIEQHAAQAAHLRSIFDPELIQQELRHELFDPSGLFTVIGQTLKSHCAPMRDRAVDAMVEVAKACAPGCGGSKADAVRAVRMCLDILELMKLDIANHQLQTLRPFLVETAGQYELKAFKGRKGDGASLNVTQKWMQTAHQHLMSSHTIPHPSAPSSFINYRQLPQTQQIYLSVLKALTDLVFDPPSGPSHISPVTPRVSKSTIPHLPLYPETTYLDGARLLVLSGEASDATAMYMFLLLFRQLVFSDPSDPTLKVSDAQLTSLKKEIRDISSSHLSQCFSSSDSDNEKWAKIRQDIVLQIAMRAKEAHSGPSCSQSEVSPPLASAPDERMLKLAERWSDSNMRPHSPLSKMLRNRIRDAVFNQVVALTFPSRDSAMCLGKPLDCSALASTTPPSALASGMEPFVDEIRLLSERLSRLAYIHLRVYLPLYEEEGFASLVLDS</sequence>